<dbReference type="Proteomes" id="UP000299102">
    <property type="component" value="Unassembled WGS sequence"/>
</dbReference>
<organism evidence="1 2">
    <name type="scientific">Eumeta variegata</name>
    <name type="common">Bagworm moth</name>
    <name type="synonym">Eumeta japonica</name>
    <dbReference type="NCBI Taxonomy" id="151549"/>
    <lineage>
        <taxon>Eukaryota</taxon>
        <taxon>Metazoa</taxon>
        <taxon>Ecdysozoa</taxon>
        <taxon>Arthropoda</taxon>
        <taxon>Hexapoda</taxon>
        <taxon>Insecta</taxon>
        <taxon>Pterygota</taxon>
        <taxon>Neoptera</taxon>
        <taxon>Endopterygota</taxon>
        <taxon>Lepidoptera</taxon>
        <taxon>Glossata</taxon>
        <taxon>Ditrysia</taxon>
        <taxon>Tineoidea</taxon>
        <taxon>Psychidae</taxon>
        <taxon>Oiketicinae</taxon>
        <taxon>Eumeta</taxon>
    </lineage>
</organism>
<evidence type="ECO:0000313" key="1">
    <source>
        <dbReference type="EMBL" id="GBP68853.1"/>
    </source>
</evidence>
<evidence type="ECO:0000313" key="2">
    <source>
        <dbReference type="Proteomes" id="UP000299102"/>
    </source>
</evidence>
<comment type="caution">
    <text evidence="1">The sequence shown here is derived from an EMBL/GenBank/DDBJ whole genome shotgun (WGS) entry which is preliminary data.</text>
</comment>
<gene>
    <name evidence="1" type="ORF">EVAR_46170_1</name>
</gene>
<keyword evidence="2" id="KW-1185">Reference proteome</keyword>
<dbReference type="AlphaFoldDB" id="A0A4C1Y0D2"/>
<sequence length="84" mass="9489">MKRKTVTIGSGLTLHCKAILMISPKRREGQLLRRVTPPEEIEDWSPFALLLHRSDKSEFSDNPTSLRTSRSYVVCDSLSSEADV</sequence>
<protein>
    <submittedName>
        <fullName evidence="1">Uncharacterized protein</fullName>
    </submittedName>
</protein>
<name>A0A4C1Y0D2_EUMVA</name>
<reference evidence="1 2" key="1">
    <citation type="journal article" date="2019" name="Commun. Biol.">
        <title>The bagworm genome reveals a unique fibroin gene that provides high tensile strength.</title>
        <authorList>
            <person name="Kono N."/>
            <person name="Nakamura H."/>
            <person name="Ohtoshi R."/>
            <person name="Tomita M."/>
            <person name="Numata K."/>
            <person name="Arakawa K."/>
        </authorList>
    </citation>
    <scope>NUCLEOTIDE SEQUENCE [LARGE SCALE GENOMIC DNA]</scope>
</reference>
<accession>A0A4C1Y0D2</accession>
<proteinExistence type="predicted"/>
<dbReference type="EMBL" id="BGZK01001026">
    <property type="protein sequence ID" value="GBP68853.1"/>
    <property type="molecule type" value="Genomic_DNA"/>
</dbReference>